<feature type="transmembrane region" description="Helical" evidence="1">
    <location>
        <begin position="43"/>
        <end position="63"/>
    </location>
</feature>
<keyword evidence="1" id="KW-1133">Transmembrane helix</keyword>
<evidence type="ECO:0000256" key="1">
    <source>
        <dbReference type="SAM" id="Phobius"/>
    </source>
</evidence>
<name>A0AAQ3SCR0_PASNO</name>
<dbReference type="EMBL" id="CP144745">
    <property type="protein sequence ID" value="WVZ49763.1"/>
    <property type="molecule type" value="Genomic_DNA"/>
</dbReference>
<evidence type="ECO:0000313" key="2">
    <source>
        <dbReference type="EMBL" id="WVZ49763.1"/>
    </source>
</evidence>
<evidence type="ECO:0000313" key="3">
    <source>
        <dbReference type="Proteomes" id="UP001341281"/>
    </source>
</evidence>
<dbReference type="AlphaFoldDB" id="A0AAQ3SCR0"/>
<keyword evidence="1" id="KW-0812">Transmembrane</keyword>
<dbReference type="PANTHER" id="PTHR33116:SF87">
    <property type="entry name" value="OS01G0158850 PROTEIN"/>
    <property type="match status" value="1"/>
</dbReference>
<accession>A0AAQ3SCR0</accession>
<sequence>MGHLPFRYLGIPMNHKKLESCGRSFPKKLSGWKGKLLSYGGRLVLVLINSVLSSLAMFMMSFFEVPKGILKKLDFYRSNFFWQGDNHKKKYRLIKWEILCLPKDQGGLGIKNLEIQNVCLLSKWLYKFINEEGVWQELLKNKYLQGKTIGEVHWKSGDSHFWSGLMKVKDRFLEPSTFNLHDGSQIRFWEDRWFGDQPLKHQYPSLYNITRKKHISVADVFSTTPLNISFRRTLHGDNHFKWEDLVQKIAFVQLDDQLDSIKWNLKKHGLFTVNSMYGYLGVILTKDNLVKRHWSGDARCHYQGNLLSKVLEHSPKQGKQNDRLEGLPLSGDFSYGGLRQAWVAIALED</sequence>
<dbReference type="Proteomes" id="UP001341281">
    <property type="component" value="Chromosome 01"/>
</dbReference>
<organism evidence="2 3">
    <name type="scientific">Paspalum notatum var. saurae</name>
    <dbReference type="NCBI Taxonomy" id="547442"/>
    <lineage>
        <taxon>Eukaryota</taxon>
        <taxon>Viridiplantae</taxon>
        <taxon>Streptophyta</taxon>
        <taxon>Embryophyta</taxon>
        <taxon>Tracheophyta</taxon>
        <taxon>Spermatophyta</taxon>
        <taxon>Magnoliopsida</taxon>
        <taxon>Liliopsida</taxon>
        <taxon>Poales</taxon>
        <taxon>Poaceae</taxon>
        <taxon>PACMAD clade</taxon>
        <taxon>Panicoideae</taxon>
        <taxon>Andropogonodae</taxon>
        <taxon>Paspaleae</taxon>
        <taxon>Paspalinae</taxon>
        <taxon>Paspalum</taxon>
    </lineage>
</organism>
<keyword evidence="1" id="KW-0472">Membrane</keyword>
<keyword evidence="3" id="KW-1185">Reference proteome</keyword>
<reference evidence="2 3" key="1">
    <citation type="submission" date="2024-02" db="EMBL/GenBank/DDBJ databases">
        <title>High-quality chromosome-scale genome assembly of Pensacola bahiagrass (Paspalum notatum Flugge var. saurae).</title>
        <authorList>
            <person name="Vega J.M."/>
            <person name="Podio M."/>
            <person name="Orjuela J."/>
            <person name="Siena L.A."/>
            <person name="Pessino S.C."/>
            <person name="Combes M.C."/>
            <person name="Mariac C."/>
            <person name="Albertini E."/>
            <person name="Pupilli F."/>
            <person name="Ortiz J.P.A."/>
            <person name="Leblanc O."/>
        </authorList>
    </citation>
    <scope>NUCLEOTIDE SEQUENCE [LARGE SCALE GENOMIC DNA]</scope>
    <source>
        <strain evidence="2">R1</strain>
        <tissue evidence="2">Leaf</tissue>
    </source>
</reference>
<gene>
    <name evidence="2" type="ORF">U9M48_001092</name>
</gene>
<dbReference type="PANTHER" id="PTHR33116">
    <property type="entry name" value="REVERSE TRANSCRIPTASE ZINC-BINDING DOMAIN-CONTAINING PROTEIN-RELATED-RELATED"/>
    <property type="match status" value="1"/>
</dbReference>
<protein>
    <submittedName>
        <fullName evidence="2">Uncharacterized protein</fullName>
    </submittedName>
</protein>
<proteinExistence type="predicted"/>